<evidence type="ECO:0000256" key="8">
    <source>
        <dbReference type="PIRSR" id="PIRSR000005-1"/>
    </source>
</evidence>
<feature type="binding site" description="axial binding residue" evidence="9">
    <location>
        <position position="187"/>
    </location>
    <ligand>
        <name>heme c</name>
        <dbReference type="ChEBI" id="CHEBI:61717"/>
        <label>2</label>
    </ligand>
    <ligandPart>
        <name>Fe</name>
        <dbReference type="ChEBI" id="CHEBI:18248"/>
    </ligandPart>
</feature>
<dbReference type="InterPro" id="IPR009056">
    <property type="entry name" value="Cyt_c-like_dom"/>
</dbReference>
<evidence type="ECO:0000256" key="6">
    <source>
        <dbReference type="ARBA" id="ARBA00022982"/>
    </source>
</evidence>
<keyword evidence="6" id="KW-0249">Electron transport</keyword>
<feature type="binding site" description="axial binding residue" evidence="9">
    <location>
        <position position="42"/>
    </location>
    <ligand>
        <name>heme c</name>
        <dbReference type="ChEBI" id="CHEBI:61717"/>
        <label>1</label>
    </ligand>
    <ligandPart>
        <name>Fe</name>
        <dbReference type="ChEBI" id="CHEBI:18248"/>
    </ligandPart>
</feature>
<keyword evidence="10" id="KW-0732">Signal</keyword>
<feature type="binding site" description="covalent" evidence="8">
    <location>
        <position position="41"/>
    </location>
    <ligand>
        <name>heme c</name>
        <dbReference type="ChEBI" id="CHEBI:61717"/>
        <label>1</label>
    </ligand>
</feature>
<feature type="binding site" description="covalent" evidence="8">
    <location>
        <position position="38"/>
    </location>
    <ligand>
        <name>heme c</name>
        <dbReference type="ChEBI" id="CHEBI:61717"/>
        <label>1</label>
    </ligand>
</feature>
<sequence length="216" mass="22985">MTCRLPSRFAPIALAAAAVSLSAVGTAHAQSADVLLDCSACHDSTASTPARPSVPGPFPDLSGQPARYIAHQLEAYRKGLRQHRQMEKTATALGEGGAAAMARLYADAPQPDLRPPAREEADTTGWSLVVNGAWERGVPPCASCHGVSADDTGRLAPILIGRDPAYLAHELRAYADSDRRSDTMGRMRAFAAQLTPSEIDAVADYYGAWRSQEDEP</sequence>
<dbReference type="GO" id="GO:0020037">
    <property type="term" value="F:heme binding"/>
    <property type="evidence" value="ECO:0007669"/>
    <property type="project" value="InterPro"/>
</dbReference>
<evidence type="ECO:0000256" key="5">
    <source>
        <dbReference type="ARBA" id="ARBA00022764"/>
    </source>
</evidence>
<dbReference type="PIRSF" id="PIRSF000005">
    <property type="entry name" value="Cytochrome_c4"/>
    <property type="match status" value="1"/>
</dbReference>
<feature type="domain" description="Cytochrome c" evidence="11">
    <location>
        <begin position="121"/>
        <end position="210"/>
    </location>
</feature>
<reference evidence="12 13" key="1">
    <citation type="journal article" date="2017" name="Int. J. Syst. Evol. Microbiol.">
        <title>Roseitalea porphyridii gen. nov., sp. nov., isolated from a red alga, and reclassification of Hoeflea suaedae Chung et al. 2013 as Pseudohoeflea suaedae gen. nov., comb. nov.</title>
        <authorList>
            <person name="Hyeon J.W."/>
            <person name="Jeong S.E."/>
            <person name="Baek K."/>
            <person name="Jeon C.O."/>
        </authorList>
    </citation>
    <scope>NUCLEOTIDE SEQUENCE [LARGE SCALE GENOMIC DNA]</scope>
    <source>
        <strain evidence="12 13">MA7-20</strain>
    </source>
</reference>
<organism evidence="12 13">
    <name type="scientific">Roseitalea porphyridii</name>
    <dbReference type="NCBI Taxonomy" id="1852022"/>
    <lineage>
        <taxon>Bacteria</taxon>
        <taxon>Pseudomonadati</taxon>
        <taxon>Pseudomonadota</taxon>
        <taxon>Alphaproteobacteria</taxon>
        <taxon>Hyphomicrobiales</taxon>
        <taxon>Ahrensiaceae</taxon>
        <taxon>Roseitalea</taxon>
    </lineage>
</organism>
<feature type="binding site" description="covalent" evidence="8">
    <location>
        <position position="144"/>
    </location>
    <ligand>
        <name>heme c</name>
        <dbReference type="ChEBI" id="CHEBI:61717"/>
        <label>2</label>
    </ligand>
</feature>
<feature type="signal peptide" evidence="10">
    <location>
        <begin position="1"/>
        <end position="29"/>
    </location>
</feature>
<accession>A0A4P6UXT6</accession>
<keyword evidence="7 9" id="KW-0408">Iron</keyword>
<dbReference type="InterPro" id="IPR036909">
    <property type="entry name" value="Cyt_c-like_dom_sf"/>
</dbReference>
<feature type="chain" id="PRO_5020847877" description="Cytochrome c domain-containing protein" evidence="10">
    <location>
        <begin position="30"/>
        <end position="216"/>
    </location>
</feature>
<dbReference type="InterPro" id="IPR050597">
    <property type="entry name" value="Cytochrome_c_Oxidase_Subunit"/>
</dbReference>
<feature type="binding site" description="axial binding residue" evidence="9">
    <location>
        <position position="86"/>
    </location>
    <ligand>
        <name>heme c</name>
        <dbReference type="ChEBI" id="CHEBI:61717"/>
        <label>1</label>
    </ligand>
    <ligandPart>
        <name>Fe</name>
        <dbReference type="ChEBI" id="CHEBI:18248"/>
    </ligandPart>
</feature>
<evidence type="ECO:0000256" key="2">
    <source>
        <dbReference type="ARBA" id="ARBA00022448"/>
    </source>
</evidence>
<keyword evidence="5" id="KW-0574">Periplasm</keyword>
<dbReference type="GO" id="GO:0009055">
    <property type="term" value="F:electron transfer activity"/>
    <property type="evidence" value="ECO:0007669"/>
    <property type="project" value="InterPro"/>
</dbReference>
<feature type="binding site" description="axial binding residue" evidence="9">
    <location>
        <position position="145"/>
    </location>
    <ligand>
        <name>heme c</name>
        <dbReference type="ChEBI" id="CHEBI:61717"/>
        <label>2</label>
    </ligand>
    <ligandPart>
        <name>Fe</name>
        <dbReference type="ChEBI" id="CHEBI:18248"/>
    </ligandPart>
</feature>
<gene>
    <name evidence="12" type="ORF">E0E05_02725</name>
</gene>
<protein>
    <recommendedName>
        <fullName evidence="11">Cytochrome c domain-containing protein</fullName>
    </recommendedName>
</protein>
<keyword evidence="3 8" id="KW-0349">Heme</keyword>
<keyword evidence="4 9" id="KW-0479">Metal-binding</keyword>
<dbReference type="EMBL" id="CP036532">
    <property type="protein sequence ID" value="QBK29605.1"/>
    <property type="molecule type" value="Genomic_DNA"/>
</dbReference>
<dbReference type="GeneID" id="90766198"/>
<evidence type="ECO:0000256" key="7">
    <source>
        <dbReference type="ARBA" id="ARBA00023004"/>
    </source>
</evidence>
<evidence type="ECO:0000259" key="11">
    <source>
        <dbReference type="PROSITE" id="PS51007"/>
    </source>
</evidence>
<dbReference type="Gene3D" id="1.10.760.10">
    <property type="entry name" value="Cytochrome c-like domain"/>
    <property type="match status" value="2"/>
</dbReference>
<evidence type="ECO:0000256" key="3">
    <source>
        <dbReference type="ARBA" id="ARBA00022617"/>
    </source>
</evidence>
<dbReference type="GO" id="GO:0042597">
    <property type="term" value="C:periplasmic space"/>
    <property type="evidence" value="ECO:0007669"/>
    <property type="project" value="UniProtKB-SubCell"/>
</dbReference>
<comment type="PTM">
    <text evidence="8">Binds 2 heme c groups covalently per subunit.</text>
</comment>
<dbReference type="GO" id="GO:0005506">
    <property type="term" value="F:iron ion binding"/>
    <property type="evidence" value="ECO:0007669"/>
    <property type="project" value="InterPro"/>
</dbReference>
<evidence type="ECO:0000256" key="10">
    <source>
        <dbReference type="SAM" id="SignalP"/>
    </source>
</evidence>
<dbReference type="AlphaFoldDB" id="A0A4P6UXT6"/>
<dbReference type="InterPro" id="IPR024167">
    <property type="entry name" value="Cytochrome_c4-like"/>
</dbReference>
<evidence type="ECO:0000313" key="12">
    <source>
        <dbReference type="EMBL" id="QBK29605.1"/>
    </source>
</evidence>
<evidence type="ECO:0000256" key="4">
    <source>
        <dbReference type="ARBA" id="ARBA00022723"/>
    </source>
</evidence>
<dbReference type="RefSeq" id="WP_131615320.1">
    <property type="nucleotide sequence ID" value="NZ_CP036532.1"/>
</dbReference>
<proteinExistence type="predicted"/>
<dbReference type="SUPFAM" id="SSF46626">
    <property type="entry name" value="Cytochrome c"/>
    <property type="match status" value="2"/>
</dbReference>
<keyword evidence="2" id="KW-0813">Transport</keyword>
<dbReference type="Pfam" id="PF13442">
    <property type="entry name" value="Cytochrome_CBB3"/>
    <property type="match status" value="1"/>
</dbReference>
<evidence type="ECO:0000256" key="1">
    <source>
        <dbReference type="ARBA" id="ARBA00004418"/>
    </source>
</evidence>
<dbReference type="PROSITE" id="PS51007">
    <property type="entry name" value="CYTC"/>
    <property type="match status" value="1"/>
</dbReference>
<feature type="binding site" description="covalent" evidence="8">
    <location>
        <position position="141"/>
    </location>
    <ligand>
        <name>heme c</name>
        <dbReference type="ChEBI" id="CHEBI:61717"/>
        <label>2</label>
    </ligand>
</feature>
<dbReference type="KEGG" id="rpod:E0E05_02725"/>
<dbReference type="PANTHER" id="PTHR33751:SF9">
    <property type="entry name" value="CYTOCHROME C4"/>
    <property type="match status" value="1"/>
</dbReference>
<evidence type="ECO:0000256" key="9">
    <source>
        <dbReference type="PIRSR" id="PIRSR000005-2"/>
    </source>
</evidence>
<comment type="subcellular location">
    <subcellularLocation>
        <location evidence="1">Periplasm</location>
    </subcellularLocation>
</comment>
<dbReference type="PANTHER" id="PTHR33751">
    <property type="entry name" value="CBB3-TYPE CYTOCHROME C OXIDASE SUBUNIT FIXP"/>
    <property type="match status" value="1"/>
</dbReference>
<dbReference type="OrthoDB" id="9773456at2"/>
<evidence type="ECO:0000313" key="13">
    <source>
        <dbReference type="Proteomes" id="UP000293719"/>
    </source>
</evidence>
<name>A0A4P6UXT6_9HYPH</name>
<dbReference type="Proteomes" id="UP000293719">
    <property type="component" value="Chromosome"/>
</dbReference>
<keyword evidence="13" id="KW-1185">Reference proteome</keyword>